<protein>
    <submittedName>
        <fullName evidence="1">Uncharacterized protein</fullName>
    </submittedName>
</protein>
<name>A0A8E1UQ22_9BACT</name>
<comment type="caution">
    <text evidence="1">The sequence shown here is derived from an EMBL/GenBank/DDBJ whole genome shotgun (WGS) entry which is preliminary data.</text>
</comment>
<dbReference type="AlphaFoldDB" id="A0A8E1UQ22"/>
<evidence type="ECO:0000313" key="1">
    <source>
        <dbReference type="EMBL" id="KOO66565.1"/>
    </source>
</evidence>
<reference evidence="1 2" key="1">
    <citation type="submission" date="2015-06" db="EMBL/GenBank/DDBJ databases">
        <title>Prevotella sp. 109, sp. nov., a novel member of the family Prevotellaceae isolated from human faeces.</title>
        <authorList>
            <person name="Shkoporov A.N."/>
            <person name="Chaplin A.V."/>
            <person name="Kafarskaia L.I."/>
            <person name="Efimov B.A."/>
        </authorList>
    </citation>
    <scope>NUCLEOTIDE SEQUENCE [LARGE SCALE GENOMIC DNA]</scope>
    <source>
        <strain evidence="1 2">109</strain>
    </source>
</reference>
<sequence length="823" mass="89027">MQVGTNSYDLTGQSGYVTLYYKYTAPAESGQLLTFTTVKGEGLSYVMSEDGTYNKMIYGINSATGSIVPVKAGQTVYLILNTRGGSEISFDMKAENAIVEGGQTKEEAIDVTGQSNFFIPSNYSTETYSSVTYLKYECSEEGVLEMTFTGSLSGLSVCEENSSEETSVSLSYVSGTVVGKTEVEAGKVYIIKIKASTSPLIGNFVITHPTLGSSSDYPFEGKAVDNELPAEIGKYWYDYVATENGFVMLKSESYLYGGTVSVYDASSMYSPIATVDGCFLARFNVVQGRTYLICIEKNESTSTPDYFDMTFAAAGEGDSFDNPMAINLGENTLPDYNGTYYYKVEIPGEAETSKFLKVTSDAEMLSSGTKVSIYEQTNMYSPLASGTKDVKAEVKGGAAYIICWNLDEDINGFKYNVAVEDIGEGEVYSNPIQAVVGTNNLEGVNDKYFSYTATMNGWLVITPSDPTIKVEFPIVSGSYVSYRTAVQSGFSVKTEIEKGTEYIIKLSGLSGSGSFELEEAEYAEGESRETAIAVDGTSADVPMAAQTTWYKYVAASAGMLEVSSDINYENNASYQSSTVRVWRGEESNYVDITKSDSEGTLSYGDFVASEGDIFYVEVVTLSAQEGKKVMFNLRDFEPGESSDNPIELTIGENTLKSATRQNPVWYYADLDKGELKITADASNYYMMSVYKSDDLNTVLATSNYVSGSAPDYIGSYELSYEVETPGRYIMKLEQTNPIGAVVTVTANIATGISGTGMAAERISAGAGCISVTPSAEGASVYVYDLTGKLVSSAYIKGQTTFNVEKGLYVVKVDNKAVKVVVNN</sequence>
<dbReference type="EMBL" id="LFQU01000043">
    <property type="protein sequence ID" value="KOO66565.1"/>
    <property type="molecule type" value="Genomic_DNA"/>
</dbReference>
<dbReference type="Proteomes" id="UP000036951">
    <property type="component" value="Unassembled WGS sequence"/>
</dbReference>
<organism evidence="1 2">
    <name type="scientific">Xylanibacter rarus</name>
    <dbReference type="NCBI Taxonomy" id="1676614"/>
    <lineage>
        <taxon>Bacteria</taxon>
        <taxon>Pseudomonadati</taxon>
        <taxon>Bacteroidota</taxon>
        <taxon>Bacteroidia</taxon>
        <taxon>Bacteroidales</taxon>
        <taxon>Prevotellaceae</taxon>
        <taxon>Xylanibacter</taxon>
    </lineage>
</organism>
<gene>
    <name evidence="1" type="ORF">ACU52_13690</name>
</gene>
<proteinExistence type="predicted"/>
<evidence type="ECO:0000313" key="2">
    <source>
        <dbReference type="Proteomes" id="UP000036951"/>
    </source>
</evidence>
<accession>A0A8E1UQ22</accession>
<keyword evidence="2" id="KW-1185">Reference proteome</keyword>